<dbReference type="Gene3D" id="3.40.50.2300">
    <property type="match status" value="1"/>
</dbReference>
<gene>
    <name evidence="4" type="ORF">Cha6605_4400</name>
</gene>
<dbReference type="GO" id="GO:0000160">
    <property type="term" value="P:phosphorelay signal transduction system"/>
    <property type="evidence" value="ECO:0007669"/>
    <property type="project" value="InterPro"/>
</dbReference>
<dbReference type="eggNOG" id="COG0745">
    <property type="taxonomic scope" value="Bacteria"/>
</dbReference>
<dbReference type="GO" id="GO:0003677">
    <property type="term" value="F:DNA binding"/>
    <property type="evidence" value="ECO:0007669"/>
    <property type="project" value="UniProtKB-KW"/>
</dbReference>
<keyword evidence="5" id="KW-1185">Reference proteome</keyword>
<protein>
    <submittedName>
        <fullName evidence="4">Response regulator with CheY-like receiver domain and winged-helix DNA-binding domain</fullName>
    </submittedName>
</protein>
<keyword evidence="4" id="KW-0238">DNA-binding</keyword>
<dbReference type="OrthoDB" id="524459at2"/>
<keyword evidence="1 2" id="KW-0597">Phosphoprotein</keyword>
<organism evidence="4 5">
    <name type="scientific">Chamaesiphon minutus (strain ATCC 27169 / PCC 6605)</name>
    <dbReference type="NCBI Taxonomy" id="1173020"/>
    <lineage>
        <taxon>Bacteria</taxon>
        <taxon>Bacillati</taxon>
        <taxon>Cyanobacteriota</taxon>
        <taxon>Cyanophyceae</taxon>
        <taxon>Gomontiellales</taxon>
        <taxon>Chamaesiphonaceae</taxon>
        <taxon>Chamaesiphon</taxon>
    </lineage>
</organism>
<dbReference type="SMART" id="SM00448">
    <property type="entry name" value="REC"/>
    <property type="match status" value="1"/>
</dbReference>
<dbReference type="InterPro" id="IPR025497">
    <property type="entry name" value="PatA-like_N"/>
</dbReference>
<dbReference type="SUPFAM" id="SSF52172">
    <property type="entry name" value="CheY-like"/>
    <property type="match status" value="1"/>
</dbReference>
<evidence type="ECO:0000256" key="2">
    <source>
        <dbReference type="PROSITE-ProRule" id="PRU00169"/>
    </source>
</evidence>
<dbReference type="InterPro" id="IPR050595">
    <property type="entry name" value="Bact_response_regulator"/>
</dbReference>
<dbReference type="HOGENOM" id="CLU_745679_0_0_3"/>
<sequence>MSGMSMGDVLIPGETLPLIPYQSQDLARLIESFRQQQASGTLQLEVEVQTGKYWQRVLMWYKGEITYGGNKLIDRGELVRTLVQKFKPEYAQSIEGWLIQQLVYPHSSRELLTFLVQRQVLTWEQIDTWAQGQVVFALEQAIGFPGKYRFVPQTEVDFYHGADGCGLNWQQLMMTVNTRQQYWSKITNLIPSIAAVPLPPTPAMLAKIAEAAIEQHSRKWFDGQRTIVDIATALERDPLQVARSYAQWAQMGWMHCQKPIDVVVEPQAPAELPIVLSVDDSPIVQTRIKRALSDHCEVLLANDAMSALHLLARQPVDLLLLDVTMPGIDGIELCQTLRRMSKFTQLPIVMLTAKDKSYDRALAEMVGATEYLTKPLNDEKLVAIVNQYTKGGHIQ</sequence>
<feature type="modified residue" description="4-aspartylphosphate" evidence="2">
    <location>
        <position position="322"/>
    </location>
</feature>
<dbReference type="Proteomes" id="UP000010366">
    <property type="component" value="Chromosome"/>
</dbReference>
<dbReference type="STRING" id="1173020.Cha6605_4400"/>
<dbReference type="Pfam" id="PF14332">
    <property type="entry name" value="DUF4388"/>
    <property type="match status" value="1"/>
</dbReference>
<name>K9UL08_CHAP6</name>
<dbReference type="PATRIC" id="fig|1173020.3.peg.5036"/>
<dbReference type="PANTHER" id="PTHR44591">
    <property type="entry name" value="STRESS RESPONSE REGULATOR PROTEIN 1"/>
    <property type="match status" value="1"/>
</dbReference>
<dbReference type="CDD" id="cd17574">
    <property type="entry name" value="REC_OmpR"/>
    <property type="match status" value="1"/>
</dbReference>
<accession>K9UL08</accession>
<evidence type="ECO:0000313" key="5">
    <source>
        <dbReference type="Proteomes" id="UP000010366"/>
    </source>
</evidence>
<evidence type="ECO:0000313" key="4">
    <source>
        <dbReference type="EMBL" id="AFY95333.1"/>
    </source>
</evidence>
<proteinExistence type="predicted"/>
<evidence type="ECO:0000256" key="1">
    <source>
        <dbReference type="ARBA" id="ARBA00022553"/>
    </source>
</evidence>
<dbReference type="AlphaFoldDB" id="K9UL08"/>
<dbReference type="InterPro" id="IPR001789">
    <property type="entry name" value="Sig_transdc_resp-reg_receiver"/>
</dbReference>
<dbReference type="PANTHER" id="PTHR44591:SF3">
    <property type="entry name" value="RESPONSE REGULATORY DOMAIN-CONTAINING PROTEIN"/>
    <property type="match status" value="1"/>
</dbReference>
<dbReference type="Pfam" id="PF00072">
    <property type="entry name" value="Response_reg"/>
    <property type="match status" value="1"/>
</dbReference>
<dbReference type="RefSeq" id="WP_015161437.1">
    <property type="nucleotide sequence ID" value="NC_019697.1"/>
</dbReference>
<dbReference type="PROSITE" id="PS50110">
    <property type="entry name" value="RESPONSE_REGULATORY"/>
    <property type="match status" value="1"/>
</dbReference>
<evidence type="ECO:0000259" key="3">
    <source>
        <dbReference type="PROSITE" id="PS50110"/>
    </source>
</evidence>
<dbReference type="InterPro" id="IPR011006">
    <property type="entry name" value="CheY-like_superfamily"/>
</dbReference>
<dbReference type="KEGG" id="cmp:Cha6605_4400"/>
<dbReference type="EMBL" id="CP003600">
    <property type="protein sequence ID" value="AFY95333.1"/>
    <property type="molecule type" value="Genomic_DNA"/>
</dbReference>
<feature type="domain" description="Response regulatory" evidence="3">
    <location>
        <begin position="274"/>
        <end position="389"/>
    </location>
</feature>
<reference evidence="4 5" key="1">
    <citation type="submission" date="2012-05" db="EMBL/GenBank/DDBJ databases">
        <title>Finished chromosome of genome of Chamaesiphon sp. PCC 6605.</title>
        <authorList>
            <consortium name="US DOE Joint Genome Institute"/>
            <person name="Gugger M."/>
            <person name="Coursin T."/>
            <person name="Rippka R."/>
            <person name="Tandeau De Marsac N."/>
            <person name="Huntemann M."/>
            <person name="Wei C.-L."/>
            <person name="Han J."/>
            <person name="Detter J.C."/>
            <person name="Han C."/>
            <person name="Tapia R."/>
            <person name="Chen A."/>
            <person name="Kyrpides N."/>
            <person name="Mavromatis K."/>
            <person name="Markowitz V."/>
            <person name="Szeto E."/>
            <person name="Ivanova N."/>
            <person name="Pagani I."/>
            <person name="Pati A."/>
            <person name="Goodwin L."/>
            <person name="Nordberg H.P."/>
            <person name="Cantor M.N."/>
            <person name="Hua S.X."/>
            <person name="Woyke T."/>
            <person name="Kerfeld C.A."/>
        </authorList>
    </citation>
    <scope>NUCLEOTIDE SEQUENCE [LARGE SCALE GENOMIC DNA]</scope>
    <source>
        <strain evidence="5">ATCC 27169 / PCC 6605</strain>
    </source>
</reference>